<dbReference type="InterPro" id="IPR029063">
    <property type="entry name" value="SAM-dependent_MTases_sf"/>
</dbReference>
<keyword evidence="3" id="KW-0949">S-adenosyl-L-methionine</keyword>
<keyword evidence="2" id="KW-0808">Transferase</keyword>
<dbReference type="GO" id="GO:0009007">
    <property type="term" value="F:site-specific DNA-methyltransferase (adenine-specific) activity"/>
    <property type="evidence" value="ECO:0007669"/>
    <property type="project" value="UniProtKB-EC"/>
</dbReference>
<proteinExistence type="predicted"/>
<dbReference type="GO" id="GO:0032259">
    <property type="term" value="P:methylation"/>
    <property type="evidence" value="ECO:0007669"/>
    <property type="project" value="UniProtKB-KW"/>
</dbReference>
<dbReference type="PRINTS" id="PR00505">
    <property type="entry name" value="D12N6MTFRASE"/>
</dbReference>
<reference evidence="4" key="1">
    <citation type="journal article" date="2021" name="Proc. Natl. Acad. Sci. U.S.A.">
        <title>A Catalog of Tens of Thousands of Viruses from Human Metagenomes Reveals Hidden Associations with Chronic Diseases.</title>
        <authorList>
            <person name="Tisza M.J."/>
            <person name="Buck C.B."/>
        </authorList>
    </citation>
    <scope>NUCLEOTIDE SEQUENCE</scope>
    <source>
        <strain evidence="4">CtStS16</strain>
    </source>
</reference>
<keyword evidence="1 4" id="KW-0489">Methyltransferase</keyword>
<dbReference type="Gene3D" id="3.40.50.150">
    <property type="entry name" value="Vaccinia Virus protein VP39"/>
    <property type="match status" value="1"/>
</dbReference>
<evidence type="ECO:0000256" key="1">
    <source>
        <dbReference type="ARBA" id="ARBA00022603"/>
    </source>
</evidence>
<dbReference type="GO" id="GO:0009307">
    <property type="term" value="P:DNA restriction-modification system"/>
    <property type="evidence" value="ECO:0007669"/>
    <property type="project" value="InterPro"/>
</dbReference>
<organism evidence="4">
    <name type="scientific">Myoviridae sp. ctStS16</name>
    <dbReference type="NCBI Taxonomy" id="2826654"/>
    <lineage>
        <taxon>Viruses</taxon>
        <taxon>Duplodnaviria</taxon>
        <taxon>Heunggongvirae</taxon>
        <taxon>Uroviricota</taxon>
        <taxon>Caudoviricetes</taxon>
    </lineage>
</organism>
<dbReference type="EMBL" id="BK015708">
    <property type="protein sequence ID" value="DAE21139.1"/>
    <property type="molecule type" value="Genomic_DNA"/>
</dbReference>
<evidence type="ECO:0000313" key="4">
    <source>
        <dbReference type="EMBL" id="DAE21139.1"/>
    </source>
</evidence>
<evidence type="ECO:0000256" key="3">
    <source>
        <dbReference type="ARBA" id="ARBA00022691"/>
    </source>
</evidence>
<sequence length="277" mass="32458">MQLKKNYFQSPLPFMGQKRKFIKDVKAILSHYKDDITIVDLFGGSGLLSHTAKQEKPLAKVVYNDFDNYSRRLKAIPQTNELLAKIREFAKELPRDKMIAKDIKDAILEVVKAHEEKYGFVDYITLSSSLLFSMKYVTSFEELTKQTFYNVVRQNEFNADGYLEGVEVVSKDYKELFQDYKDTPDVLFLVDPPYLSTEVGTYTMTWGLKEYLDVLSILVNRDYIYFTSNKYQILELCEWMGENKENCNPFEHATQVKVNTTLNYNSKYTDIMVYKKH</sequence>
<evidence type="ECO:0000256" key="2">
    <source>
        <dbReference type="ARBA" id="ARBA00022679"/>
    </source>
</evidence>
<dbReference type="InterPro" id="IPR012327">
    <property type="entry name" value="MeTrfase_D12"/>
</dbReference>
<dbReference type="SUPFAM" id="SSF53335">
    <property type="entry name" value="S-adenosyl-L-methionine-dependent methyltransferases"/>
    <property type="match status" value="1"/>
</dbReference>
<protein>
    <submittedName>
        <fullName evidence="4">DNA adenine methylase</fullName>
    </submittedName>
</protein>
<accession>A0A8S5QQP6</accession>
<name>A0A8S5QQP6_9CAUD</name>